<dbReference type="AlphaFoldDB" id="A0A5Z3W961"/>
<sequence length="202" mass="20955">MMNLKYALTFAALVSSASAMAVQPIGNPSGTVSISGTVRNASCSIGAPSSTTVNFDISKADINNTSANDVITRENTPVTISVSNCQNTALGMTVSATDHDTSAVTHGLFDKSVDPDSVLYYYVGLEHSDYVSGGDEASVSGYNIVQVDGNNSASAPIVIKDATGSGNFDLSLSTILMRNGSSSAANLSNRLDTSYTYTFTYA</sequence>
<reference evidence="2" key="1">
    <citation type="submission" date="2019-09" db="EMBL/GenBank/DDBJ databases">
        <authorList>
            <consortium name="PulseNet: The National Subtyping Network for Foodborne Disease Surveillance"/>
            <person name="Tarr C.L."/>
            <person name="Trees E."/>
            <person name="Katz L.S."/>
            <person name="Carleton-Romer H.A."/>
            <person name="Stroika S."/>
            <person name="Kucerova Z."/>
            <person name="Roache K.F."/>
            <person name="Sabol A.L."/>
            <person name="Besser J."/>
            <person name="Gerner-Smidt P."/>
        </authorList>
    </citation>
    <scope>NUCLEOTIDE SEQUENCE</scope>
    <source>
        <strain evidence="2">PNUSAS096969</strain>
    </source>
</reference>
<proteinExistence type="predicted"/>
<feature type="signal peptide" evidence="1">
    <location>
        <begin position="1"/>
        <end position="21"/>
    </location>
</feature>
<accession>A0A5Z3W961</accession>
<evidence type="ECO:0000256" key="1">
    <source>
        <dbReference type="SAM" id="SignalP"/>
    </source>
</evidence>
<dbReference type="EMBL" id="AAKHQU010000326">
    <property type="protein sequence ID" value="ECR8762912.1"/>
    <property type="molecule type" value="Genomic_DNA"/>
</dbReference>
<feature type="chain" id="PRO_5030144363" evidence="1">
    <location>
        <begin position="22"/>
        <end position="202"/>
    </location>
</feature>
<organism evidence="2">
    <name type="scientific">Salmonella enterica</name>
    <name type="common">Salmonella choleraesuis</name>
    <dbReference type="NCBI Taxonomy" id="28901"/>
    <lineage>
        <taxon>Bacteria</taxon>
        <taxon>Pseudomonadati</taxon>
        <taxon>Pseudomonadota</taxon>
        <taxon>Gammaproteobacteria</taxon>
        <taxon>Enterobacterales</taxon>
        <taxon>Enterobacteriaceae</taxon>
        <taxon>Salmonella</taxon>
    </lineage>
</organism>
<comment type="caution">
    <text evidence="2">The sequence shown here is derived from an EMBL/GenBank/DDBJ whole genome shotgun (WGS) entry which is preliminary data.</text>
</comment>
<protein>
    <submittedName>
        <fullName evidence="2">Type 1 fimbrial protein</fullName>
    </submittedName>
</protein>
<keyword evidence="1" id="KW-0732">Signal</keyword>
<name>A0A5Z3W961_SALER</name>
<gene>
    <name evidence="2" type="ORF">F2E73_22540</name>
</gene>
<evidence type="ECO:0000313" key="2">
    <source>
        <dbReference type="EMBL" id="ECR8762912.1"/>
    </source>
</evidence>